<keyword evidence="2" id="KW-1185">Reference proteome</keyword>
<evidence type="ECO:0000313" key="1">
    <source>
        <dbReference type="EMBL" id="KRT14487.1"/>
    </source>
</evidence>
<accession>A0A0T5VKV6</accession>
<dbReference type="AlphaFoldDB" id="A0A0T5VKV6"/>
<dbReference type="RefSeq" id="WP_057933830.1">
    <property type="nucleotide sequence ID" value="NZ_LMZQ01000017.1"/>
</dbReference>
<dbReference type="EMBL" id="LMZQ01000017">
    <property type="protein sequence ID" value="KRT14487.1"/>
    <property type="molecule type" value="Genomic_DNA"/>
</dbReference>
<dbReference type="Proteomes" id="UP000051950">
    <property type="component" value="Unassembled WGS sequence"/>
</dbReference>
<sequence>MILQLENFHKSNEILYVLHAIHQNNGKSVSKIALQKLLYLSAALAPIKEIILSIIRFQRIQRGPYSKDIQNIVDHLVAYGLVEITEFKVIKDKNAFAVYEISDGGKNAVSKLLKYSVEAEKYWWISCISRLSLMYAALDSADDDEEFEGLDKIVRIVYQDYTFKETKENSYFRALIDFDDTDQPTAKTIEFVKDYIEQNRNMFSFMNERFEAELILTAFFNHFYNNYLIEYSV</sequence>
<reference evidence="1 2" key="1">
    <citation type="submission" date="2015-11" db="EMBL/GenBank/DDBJ databases">
        <title>Sequence of Pedobacter ginsenosidimutans.</title>
        <authorList>
            <person name="Carson E."/>
            <person name="Keyser V."/>
            <person name="Newman J."/>
            <person name="Miller J."/>
        </authorList>
    </citation>
    <scope>NUCLEOTIDE SEQUENCE [LARGE SCALE GENOMIC DNA]</scope>
    <source>
        <strain evidence="1 2">KACC 14530</strain>
    </source>
</reference>
<evidence type="ECO:0000313" key="2">
    <source>
        <dbReference type="Proteomes" id="UP000051950"/>
    </source>
</evidence>
<name>A0A0T5VKV6_9SPHI</name>
<dbReference type="STRING" id="687842.ASU31_18855"/>
<dbReference type="OrthoDB" id="9850342at2"/>
<gene>
    <name evidence="1" type="ORF">ASU31_18855</name>
</gene>
<protein>
    <submittedName>
        <fullName evidence="1">Uncharacterized protein</fullName>
    </submittedName>
</protein>
<proteinExistence type="predicted"/>
<organism evidence="1 2">
    <name type="scientific">Pedobacter ginsenosidimutans</name>
    <dbReference type="NCBI Taxonomy" id="687842"/>
    <lineage>
        <taxon>Bacteria</taxon>
        <taxon>Pseudomonadati</taxon>
        <taxon>Bacteroidota</taxon>
        <taxon>Sphingobacteriia</taxon>
        <taxon>Sphingobacteriales</taxon>
        <taxon>Sphingobacteriaceae</taxon>
        <taxon>Pedobacter</taxon>
    </lineage>
</organism>
<comment type="caution">
    <text evidence="1">The sequence shown here is derived from an EMBL/GenBank/DDBJ whole genome shotgun (WGS) entry which is preliminary data.</text>
</comment>